<keyword evidence="3" id="KW-1185">Reference proteome</keyword>
<dbReference type="PANTHER" id="PTHR11472:SF47">
    <property type="entry name" value="FANCONI ANEMIA GROUP J PROTEIN"/>
    <property type="match status" value="1"/>
</dbReference>
<dbReference type="InterPro" id="IPR027417">
    <property type="entry name" value="P-loop_NTPase"/>
</dbReference>
<proteinExistence type="predicted"/>
<dbReference type="Gene3D" id="3.40.50.300">
    <property type="entry name" value="P-loop containing nucleotide triphosphate hydrolases"/>
    <property type="match status" value="1"/>
</dbReference>
<feature type="domain" description="ATP-dependent helicase C-terminal" evidence="1">
    <location>
        <begin position="203"/>
        <end position="239"/>
    </location>
</feature>
<dbReference type="Gramene" id="rna-AYBTSS11_LOCUS24672">
    <property type="protein sequence ID" value="CAJ1972621.1"/>
    <property type="gene ID" value="gene-AYBTSS11_LOCUS24672"/>
</dbReference>
<sequence length="247" mass="27500">MELQQLCSINAAIYQPLYEMAQGLISWMEQKKNKLEKRDFHLYVSCWTGDNALRELEEANISKQCFPILLECATKAIKVATDLETAEPHISGMGVITLEGRATGNWTYAFSLWCLNPAVVFRDVADLSLSIILTSGTLSPMTSFTSELGVHFETSLEAPHVIDVDSQVWPAVISTGPGNYPLNASYKTADGYAFQDAVGKSLEEIFKIVPGGCLVFFPSYKLLEKLCNRWSETGQWSRLNAEKPLFV</sequence>
<feature type="non-terminal residue" evidence="2">
    <location>
        <position position="247"/>
    </location>
</feature>
<reference evidence="2" key="1">
    <citation type="submission" date="2023-10" db="EMBL/GenBank/DDBJ databases">
        <authorList>
            <person name="Domelevo Entfellner J.-B."/>
        </authorList>
    </citation>
    <scope>NUCLEOTIDE SEQUENCE</scope>
</reference>
<name>A0AA86VPD6_9FABA</name>
<gene>
    <name evidence="2" type="ORF">AYBTSS11_LOCUS24672</name>
</gene>
<dbReference type="GO" id="GO:0005634">
    <property type="term" value="C:nucleus"/>
    <property type="evidence" value="ECO:0007669"/>
    <property type="project" value="TreeGrafter"/>
</dbReference>
<dbReference type="AlphaFoldDB" id="A0AA86VPD6"/>
<dbReference type="Proteomes" id="UP001189624">
    <property type="component" value="Chromosome 8"/>
</dbReference>
<evidence type="ECO:0000259" key="1">
    <source>
        <dbReference type="Pfam" id="PF13307"/>
    </source>
</evidence>
<dbReference type="EMBL" id="OY731405">
    <property type="protein sequence ID" value="CAJ1972621.1"/>
    <property type="molecule type" value="Genomic_DNA"/>
</dbReference>
<accession>A0AA86VPD6</accession>
<evidence type="ECO:0000313" key="2">
    <source>
        <dbReference type="EMBL" id="CAJ1972621.1"/>
    </source>
</evidence>
<dbReference type="GO" id="GO:1990918">
    <property type="term" value="P:double-strand break repair involved in meiotic recombination"/>
    <property type="evidence" value="ECO:0007669"/>
    <property type="project" value="TreeGrafter"/>
</dbReference>
<evidence type="ECO:0000313" key="3">
    <source>
        <dbReference type="Proteomes" id="UP001189624"/>
    </source>
</evidence>
<protein>
    <recommendedName>
        <fullName evidence="1">ATP-dependent helicase C-terminal domain-containing protein</fullName>
    </recommendedName>
</protein>
<dbReference type="GO" id="GO:0005524">
    <property type="term" value="F:ATP binding"/>
    <property type="evidence" value="ECO:0007669"/>
    <property type="project" value="InterPro"/>
</dbReference>
<dbReference type="PANTHER" id="PTHR11472">
    <property type="entry name" value="DNA REPAIR DEAD HELICASE RAD3/XP-D SUBFAMILY MEMBER"/>
    <property type="match status" value="1"/>
</dbReference>
<dbReference type="Pfam" id="PF13307">
    <property type="entry name" value="Helicase_C_2"/>
    <property type="match status" value="1"/>
</dbReference>
<dbReference type="GO" id="GO:0003676">
    <property type="term" value="F:nucleic acid binding"/>
    <property type="evidence" value="ECO:0007669"/>
    <property type="project" value="InterPro"/>
</dbReference>
<dbReference type="GO" id="GO:0003678">
    <property type="term" value="F:DNA helicase activity"/>
    <property type="evidence" value="ECO:0007669"/>
    <property type="project" value="TreeGrafter"/>
</dbReference>
<dbReference type="InterPro" id="IPR045028">
    <property type="entry name" value="DinG/Rad3-like"/>
</dbReference>
<dbReference type="GO" id="GO:0006289">
    <property type="term" value="P:nucleotide-excision repair"/>
    <property type="evidence" value="ECO:0007669"/>
    <property type="project" value="TreeGrafter"/>
</dbReference>
<dbReference type="GO" id="GO:0016818">
    <property type="term" value="F:hydrolase activity, acting on acid anhydrides, in phosphorus-containing anhydrides"/>
    <property type="evidence" value="ECO:0007669"/>
    <property type="project" value="InterPro"/>
</dbReference>
<organism evidence="2 3">
    <name type="scientific">Sphenostylis stenocarpa</name>
    <dbReference type="NCBI Taxonomy" id="92480"/>
    <lineage>
        <taxon>Eukaryota</taxon>
        <taxon>Viridiplantae</taxon>
        <taxon>Streptophyta</taxon>
        <taxon>Embryophyta</taxon>
        <taxon>Tracheophyta</taxon>
        <taxon>Spermatophyta</taxon>
        <taxon>Magnoliopsida</taxon>
        <taxon>eudicotyledons</taxon>
        <taxon>Gunneridae</taxon>
        <taxon>Pentapetalae</taxon>
        <taxon>rosids</taxon>
        <taxon>fabids</taxon>
        <taxon>Fabales</taxon>
        <taxon>Fabaceae</taxon>
        <taxon>Papilionoideae</taxon>
        <taxon>50 kb inversion clade</taxon>
        <taxon>NPAAA clade</taxon>
        <taxon>indigoferoid/millettioid clade</taxon>
        <taxon>Phaseoleae</taxon>
        <taxon>Sphenostylis</taxon>
    </lineage>
</organism>
<dbReference type="InterPro" id="IPR006555">
    <property type="entry name" value="ATP-dep_Helicase_C"/>
</dbReference>